<sequence>MSGGAKVRLNGERQRYTVQARNERFVIMTKPFNAKRTYLYTIADLDRGVRGPCNKIFGLPCDVNMPEGATKVLRELEAGEMEVSFRRCVDLTPADREAIEASSQNDRRGCGV</sequence>
<protein>
    <submittedName>
        <fullName evidence="1">Uncharacterized protein</fullName>
    </submittedName>
</protein>
<proteinExistence type="predicted"/>
<dbReference type="AlphaFoldDB" id="A0A1E3M1K6"/>
<reference evidence="1 2" key="1">
    <citation type="submission" date="2016-08" db="EMBL/GenBank/DDBJ databases">
        <title>Draft genome of the agarase producing Sphingomonas sp. MCT13.</title>
        <authorList>
            <person name="D'Andrea M.M."/>
            <person name="Rossolini G.M."/>
            <person name="Thaller M.C."/>
        </authorList>
    </citation>
    <scope>NUCLEOTIDE SEQUENCE [LARGE SCALE GENOMIC DNA]</scope>
    <source>
        <strain evidence="1 2">MCT13</strain>
    </source>
</reference>
<keyword evidence="2" id="KW-1185">Reference proteome</keyword>
<evidence type="ECO:0000313" key="2">
    <source>
        <dbReference type="Proteomes" id="UP000094487"/>
    </source>
</evidence>
<gene>
    <name evidence="1" type="ORF">BFL28_10495</name>
</gene>
<name>A0A1E3M1K6_9SPHN</name>
<dbReference type="EMBL" id="MDDS01000006">
    <property type="protein sequence ID" value="ODP39235.1"/>
    <property type="molecule type" value="Genomic_DNA"/>
</dbReference>
<comment type="caution">
    <text evidence="1">The sequence shown here is derived from an EMBL/GenBank/DDBJ whole genome shotgun (WGS) entry which is preliminary data.</text>
</comment>
<dbReference type="Proteomes" id="UP000094487">
    <property type="component" value="Unassembled WGS sequence"/>
</dbReference>
<accession>A0A1E3M1K6</accession>
<dbReference type="STRING" id="1888892.BFL28_10495"/>
<evidence type="ECO:0000313" key="1">
    <source>
        <dbReference type="EMBL" id="ODP39235.1"/>
    </source>
</evidence>
<organism evidence="1 2">
    <name type="scientific">Sphingomonas turrisvirgatae</name>
    <dbReference type="NCBI Taxonomy" id="1888892"/>
    <lineage>
        <taxon>Bacteria</taxon>
        <taxon>Pseudomonadati</taxon>
        <taxon>Pseudomonadota</taxon>
        <taxon>Alphaproteobacteria</taxon>
        <taxon>Sphingomonadales</taxon>
        <taxon>Sphingomonadaceae</taxon>
        <taxon>Sphingomonas</taxon>
    </lineage>
</organism>